<feature type="transmembrane region" description="Helical" evidence="10">
    <location>
        <begin position="281"/>
        <end position="300"/>
    </location>
</feature>
<evidence type="ECO:0000256" key="9">
    <source>
        <dbReference type="ARBA" id="ARBA00031636"/>
    </source>
</evidence>
<feature type="transmembrane region" description="Helical" evidence="10">
    <location>
        <begin position="95"/>
        <end position="116"/>
    </location>
</feature>
<dbReference type="PANTHER" id="PTHR43298:SF2">
    <property type="entry name" value="FMN_FAD EXPORTER YEEO-RELATED"/>
    <property type="match status" value="1"/>
</dbReference>
<dbReference type="PANTHER" id="PTHR43298">
    <property type="entry name" value="MULTIDRUG RESISTANCE PROTEIN NORM-RELATED"/>
    <property type="match status" value="1"/>
</dbReference>
<feature type="transmembrane region" description="Helical" evidence="10">
    <location>
        <begin position="417"/>
        <end position="436"/>
    </location>
</feature>
<dbReference type="InterPro" id="IPR050222">
    <property type="entry name" value="MATE_MdtK"/>
</dbReference>
<dbReference type="CDD" id="cd13141">
    <property type="entry name" value="MATE_like_13"/>
    <property type="match status" value="1"/>
</dbReference>
<keyword evidence="3" id="KW-0050">Antiport</keyword>
<feature type="transmembrane region" description="Helical" evidence="10">
    <location>
        <begin position="163"/>
        <end position="185"/>
    </location>
</feature>
<dbReference type="Proteomes" id="UP000237839">
    <property type="component" value="Unassembled WGS sequence"/>
</dbReference>
<feature type="transmembrane region" description="Helical" evidence="10">
    <location>
        <begin position="239"/>
        <end position="261"/>
    </location>
</feature>
<dbReference type="Pfam" id="PF01554">
    <property type="entry name" value="MatE"/>
    <property type="match status" value="2"/>
</dbReference>
<keyword evidence="7" id="KW-0406">Ion transport</keyword>
<sequence length="469" mass="50682">MIKDLTQGSIRRHLITMSIPIGIGMFVQTLYFMVDLYFVGRLGDAALAGVSAAGTIMYIVMALTQMLGVGTVALMARAIGAHDKVDSNLIFNQSLLMSGLCAVVILFTGLALTPYYFHALGADPQTTEMGVNYLRWYAPGLALQFILNALGSALRAGGIVKPVMLVQIISVLINIVLAPILIAGWGTGYPLGVLGAGLASSIAIAVGVIMGAVYFAKQEHFVRFQRNQMHPQWGVWRRILNIGFPAGAEFACFFVFMAVIYSIISHFGPAAMAGFGVGSRLMQAIFLPGMAIAFAVPAIAGQNMGAKAMDRVRETMRQAMYLEVGVMVLLTLVCKFQPSWLVGTFARDPQSALVAAEFLHIISWNFVATGLIFVCSGFFQALGNTWPSLLSTGTRLFLFAIPAYWLSQQPDFTLHQLWYLSVATVACQAMMNLGMLRWQWKKSVAGMASGSATGVAENRNAGELNLSTE</sequence>
<dbReference type="GO" id="GO:0005886">
    <property type="term" value="C:plasma membrane"/>
    <property type="evidence" value="ECO:0007669"/>
    <property type="project" value="UniProtKB-SubCell"/>
</dbReference>
<evidence type="ECO:0000313" key="11">
    <source>
        <dbReference type="EMBL" id="PRC94828.1"/>
    </source>
</evidence>
<keyword evidence="6 10" id="KW-1133">Transmembrane helix</keyword>
<evidence type="ECO:0000256" key="3">
    <source>
        <dbReference type="ARBA" id="ARBA00022449"/>
    </source>
</evidence>
<evidence type="ECO:0000256" key="10">
    <source>
        <dbReference type="SAM" id="Phobius"/>
    </source>
</evidence>
<evidence type="ECO:0000256" key="6">
    <source>
        <dbReference type="ARBA" id="ARBA00022989"/>
    </source>
</evidence>
<evidence type="ECO:0000256" key="7">
    <source>
        <dbReference type="ARBA" id="ARBA00023065"/>
    </source>
</evidence>
<dbReference type="GO" id="GO:0006811">
    <property type="term" value="P:monoatomic ion transport"/>
    <property type="evidence" value="ECO:0007669"/>
    <property type="project" value="UniProtKB-KW"/>
</dbReference>
<gene>
    <name evidence="11" type="ORF">S2091_0023</name>
</gene>
<feature type="transmembrane region" description="Helical" evidence="10">
    <location>
        <begin position="320"/>
        <end position="338"/>
    </location>
</feature>
<comment type="caution">
    <text evidence="11">The sequence shown here is derived from an EMBL/GenBank/DDBJ whole genome shotgun (WGS) entry which is preliminary data.</text>
</comment>
<keyword evidence="2" id="KW-0813">Transport</keyword>
<name>A0A2S9H4D8_9BURK</name>
<dbReference type="NCBIfam" id="TIGR00797">
    <property type="entry name" value="matE"/>
    <property type="match status" value="1"/>
</dbReference>
<evidence type="ECO:0000313" key="12">
    <source>
        <dbReference type="Proteomes" id="UP000237839"/>
    </source>
</evidence>
<evidence type="ECO:0000256" key="1">
    <source>
        <dbReference type="ARBA" id="ARBA00004429"/>
    </source>
</evidence>
<dbReference type="InterPro" id="IPR048279">
    <property type="entry name" value="MdtK-like"/>
</dbReference>
<feature type="transmembrane region" description="Helical" evidence="10">
    <location>
        <begin position="358"/>
        <end position="379"/>
    </location>
</feature>
<keyword evidence="12" id="KW-1185">Reference proteome</keyword>
<dbReference type="RefSeq" id="WP_207769577.1">
    <property type="nucleotide sequence ID" value="NZ_PUGF01000001.1"/>
</dbReference>
<keyword evidence="4" id="KW-1003">Cell membrane</keyword>
<accession>A0A2S9H4D8</accession>
<feature type="transmembrane region" description="Helical" evidence="10">
    <location>
        <begin position="386"/>
        <end position="405"/>
    </location>
</feature>
<keyword evidence="5 10" id="KW-0812">Transmembrane</keyword>
<feature type="transmembrane region" description="Helical" evidence="10">
    <location>
        <begin position="136"/>
        <end position="156"/>
    </location>
</feature>
<dbReference type="GO" id="GO:0042910">
    <property type="term" value="F:xenobiotic transmembrane transporter activity"/>
    <property type="evidence" value="ECO:0007669"/>
    <property type="project" value="InterPro"/>
</dbReference>
<organism evidence="11 12">
    <name type="scientific">Solimicrobium silvestre</name>
    <dbReference type="NCBI Taxonomy" id="2099400"/>
    <lineage>
        <taxon>Bacteria</taxon>
        <taxon>Pseudomonadati</taxon>
        <taxon>Pseudomonadota</taxon>
        <taxon>Betaproteobacteria</taxon>
        <taxon>Burkholderiales</taxon>
        <taxon>Oxalobacteraceae</taxon>
        <taxon>Solimicrobium</taxon>
    </lineage>
</organism>
<feature type="transmembrane region" description="Helical" evidence="10">
    <location>
        <begin position="12"/>
        <end position="34"/>
    </location>
</feature>
<reference evidence="11 12" key="1">
    <citation type="submission" date="2018-02" db="EMBL/GenBank/DDBJ databases">
        <title>Solimicrobium silvestre gen. nov., sp. nov., isolated from alpine forest soil.</title>
        <authorList>
            <person name="Margesin R."/>
            <person name="Albuquerque L."/>
            <person name="Zhang D.-C."/>
            <person name="Froufe H.J.C."/>
            <person name="Severino R."/>
            <person name="Roxo I."/>
            <person name="Egas C."/>
            <person name="Da Costa M.S."/>
        </authorList>
    </citation>
    <scope>NUCLEOTIDE SEQUENCE [LARGE SCALE GENOMIC DNA]</scope>
    <source>
        <strain evidence="11 12">S20-91</strain>
    </source>
</reference>
<feature type="transmembrane region" description="Helical" evidence="10">
    <location>
        <begin position="46"/>
        <end position="74"/>
    </location>
</feature>
<keyword evidence="8 10" id="KW-0472">Membrane</keyword>
<proteinExistence type="predicted"/>
<comment type="subcellular location">
    <subcellularLocation>
        <location evidence="1">Cell inner membrane</location>
        <topology evidence="1">Multi-pass membrane protein</topology>
    </subcellularLocation>
</comment>
<evidence type="ECO:0000256" key="8">
    <source>
        <dbReference type="ARBA" id="ARBA00023136"/>
    </source>
</evidence>
<dbReference type="GO" id="GO:0015297">
    <property type="term" value="F:antiporter activity"/>
    <property type="evidence" value="ECO:0007669"/>
    <property type="project" value="UniProtKB-KW"/>
</dbReference>
<evidence type="ECO:0000256" key="2">
    <source>
        <dbReference type="ARBA" id="ARBA00022448"/>
    </source>
</evidence>
<dbReference type="AlphaFoldDB" id="A0A2S9H4D8"/>
<evidence type="ECO:0000256" key="4">
    <source>
        <dbReference type="ARBA" id="ARBA00022475"/>
    </source>
</evidence>
<dbReference type="EMBL" id="PUGF01000001">
    <property type="protein sequence ID" value="PRC94828.1"/>
    <property type="molecule type" value="Genomic_DNA"/>
</dbReference>
<feature type="transmembrane region" description="Helical" evidence="10">
    <location>
        <begin position="191"/>
        <end position="216"/>
    </location>
</feature>
<protein>
    <recommendedName>
        <fullName evidence="9">Multidrug-efflux transporter</fullName>
    </recommendedName>
</protein>
<dbReference type="PIRSF" id="PIRSF006603">
    <property type="entry name" value="DinF"/>
    <property type="match status" value="1"/>
</dbReference>
<evidence type="ECO:0000256" key="5">
    <source>
        <dbReference type="ARBA" id="ARBA00022692"/>
    </source>
</evidence>
<dbReference type="InterPro" id="IPR002528">
    <property type="entry name" value="MATE_fam"/>
</dbReference>